<evidence type="ECO:0000313" key="6">
    <source>
        <dbReference type="Proteomes" id="UP000197446"/>
    </source>
</evidence>
<dbReference type="InterPro" id="IPR003018">
    <property type="entry name" value="GAF"/>
</dbReference>
<name>A0A254N4R5_9BURK</name>
<dbReference type="SMART" id="SM00065">
    <property type="entry name" value="GAF"/>
    <property type="match status" value="1"/>
</dbReference>
<keyword evidence="6" id="KW-1185">Reference proteome</keyword>
<feature type="domain" description="Histidine kinase" evidence="4">
    <location>
        <begin position="323"/>
        <end position="555"/>
    </location>
</feature>
<dbReference type="CDD" id="cd00075">
    <property type="entry name" value="HATPase"/>
    <property type="match status" value="1"/>
</dbReference>
<dbReference type="SMART" id="SM00388">
    <property type="entry name" value="HisKA"/>
    <property type="match status" value="1"/>
</dbReference>
<keyword evidence="5" id="KW-0808">Transferase</keyword>
<evidence type="ECO:0000256" key="1">
    <source>
        <dbReference type="ARBA" id="ARBA00000085"/>
    </source>
</evidence>
<gene>
    <name evidence="5" type="ORF">CDO81_15905</name>
</gene>
<comment type="caution">
    <text evidence="5">The sequence shown here is derived from an EMBL/GenBank/DDBJ whole genome shotgun (WGS) entry which is preliminary data.</text>
</comment>
<keyword evidence="5" id="KW-0418">Kinase</keyword>
<dbReference type="Gene3D" id="3.30.450.40">
    <property type="match status" value="1"/>
</dbReference>
<keyword evidence="3" id="KW-0597">Phosphoprotein</keyword>
<dbReference type="InterPro" id="IPR029016">
    <property type="entry name" value="GAF-like_dom_sf"/>
</dbReference>
<dbReference type="Gene3D" id="3.30.565.10">
    <property type="entry name" value="Histidine kinase-like ATPase, C-terminal domain"/>
    <property type="match status" value="1"/>
</dbReference>
<dbReference type="GO" id="GO:0000155">
    <property type="term" value="F:phosphorelay sensor kinase activity"/>
    <property type="evidence" value="ECO:0007669"/>
    <property type="project" value="InterPro"/>
</dbReference>
<organism evidence="5 6">
    <name type="scientific">Roseateles puraquae</name>
    <dbReference type="NCBI Taxonomy" id="431059"/>
    <lineage>
        <taxon>Bacteria</taxon>
        <taxon>Pseudomonadati</taxon>
        <taxon>Pseudomonadota</taxon>
        <taxon>Betaproteobacteria</taxon>
        <taxon>Burkholderiales</taxon>
        <taxon>Sphaerotilaceae</taxon>
        <taxon>Roseateles</taxon>
    </lineage>
</organism>
<evidence type="ECO:0000256" key="3">
    <source>
        <dbReference type="ARBA" id="ARBA00022553"/>
    </source>
</evidence>
<reference evidence="5 6" key="1">
    <citation type="journal article" date="2007" name="Int. J. Syst. Evol. Microbiol.">
        <title>Description of Pelomonas aquatica sp. nov. and Pelomonas puraquae sp. nov., isolated from industrial and haemodialysis water.</title>
        <authorList>
            <person name="Gomila M."/>
            <person name="Bowien B."/>
            <person name="Falsen E."/>
            <person name="Moore E.R."/>
            <person name="Lalucat J."/>
        </authorList>
    </citation>
    <scope>NUCLEOTIDE SEQUENCE [LARGE SCALE GENOMIC DNA]</scope>
    <source>
        <strain evidence="5 6">CCUG 52769</strain>
    </source>
</reference>
<dbReference type="InterPro" id="IPR036890">
    <property type="entry name" value="HATPase_C_sf"/>
</dbReference>
<dbReference type="PANTHER" id="PTHR43065:SF42">
    <property type="entry name" value="TWO-COMPONENT SENSOR PPRA"/>
    <property type="match status" value="1"/>
</dbReference>
<dbReference type="InterPro" id="IPR036097">
    <property type="entry name" value="HisK_dim/P_sf"/>
</dbReference>
<dbReference type="Pfam" id="PF02518">
    <property type="entry name" value="HATPase_c"/>
    <property type="match status" value="1"/>
</dbReference>
<evidence type="ECO:0000313" key="5">
    <source>
        <dbReference type="EMBL" id="OWR03055.1"/>
    </source>
</evidence>
<dbReference type="OrthoDB" id="2521613at2"/>
<dbReference type="SUPFAM" id="SSF55874">
    <property type="entry name" value="ATPase domain of HSP90 chaperone/DNA topoisomerase II/histidine kinase"/>
    <property type="match status" value="1"/>
</dbReference>
<dbReference type="Pfam" id="PF00512">
    <property type="entry name" value="HisKA"/>
    <property type="match status" value="1"/>
</dbReference>
<evidence type="ECO:0000256" key="2">
    <source>
        <dbReference type="ARBA" id="ARBA00012438"/>
    </source>
</evidence>
<dbReference type="PROSITE" id="PS50109">
    <property type="entry name" value="HIS_KIN"/>
    <property type="match status" value="1"/>
</dbReference>
<dbReference type="PRINTS" id="PR00344">
    <property type="entry name" value="BCTRLSENSOR"/>
</dbReference>
<evidence type="ECO:0000259" key="4">
    <source>
        <dbReference type="PROSITE" id="PS50109"/>
    </source>
</evidence>
<dbReference type="SMART" id="SM00387">
    <property type="entry name" value="HATPase_c"/>
    <property type="match status" value="1"/>
</dbReference>
<dbReference type="InterPro" id="IPR004358">
    <property type="entry name" value="Sig_transdc_His_kin-like_C"/>
</dbReference>
<dbReference type="Proteomes" id="UP000197446">
    <property type="component" value="Unassembled WGS sequence"/>
</dbReference>
<comment type="catalytic activity">
    <reaction evidence="1">
        <text>ATP + protein L-histidine = ADP + protein N-phospho-L-histidine.</text>
        <dbReference type="EC" id="2.7.13.3"/>
    </reaction>
</comment>
<accession>A0A254N4R5</accession>
<dbReference type="AlphaFoldDB" id="A0A254N4R5"/>
<dbReference type="Gene3D" id="1.10.287.130">
    <property type="match status" value="1"/>
</dbReference>
<protein>
    <recommendedName>
        <fullName evidence="2">histidine kinase</fullName>
        <ecNumber evidence="2">2.7.13.3</ecNumber>
    </recommendedName>
</protein>
<dbReference type="SUPFAM" id="SSF47384">
    <property type="entry name" value="Homodimeric domain of signal transducing histidine kinase"/>
    <property type="match status" value="1"/>
</dbReference>
<dbReference type="InterPro" id="IPR003661">
    <property type="entry name" value="HisK_dim/P_dom"/>
</dbReference>
<dbReference type="RefSeq" id="WP_088484209.1">
    <property type="nucleotide sequence ID" value="NZ_JBCNLH010000004.1"/>
</dbReference>
<dbReference type="EC" id="2.7.13.3" evidence="2"/>
<dbReference type="InterPro" id="IPR005467">
    <property type="entry name" value="His_kinase_dom"/>
</dbReference>
<dbReference type="Pfam" id="PF01590">
    <property type="entry name" value="GAF"/>
    <property type="match status" value="1"/>
</dbReference>
<dbReference type="InterPro" id="IPR003594">
    <property type="entry name" value="HATPase_dom"/>
</dbReference>
<dbReference type="SUPFAM" id="SSF55781">
    <property type="entry name" value="GAF domain-like"/>
    <property type="match status" value="1"/>
</dbReference>
<dbReference type="CDD" id="cd00082">
    <property type="entry name" value="HisKA"/>
    <property type="match status" value="1"/>
</dbReference>
<dbReference type="EMBL" id="NISI01000006">
    <property type="protein sequence ID" value="OWR03055.1"/>
    <property type="molecule type" value="Genomic_DNA"/>
</dbReference>
<dbReference type="PANTHER" id="PTHR43065">
    <property type="entry name" value="SENSOR HISTIDINE KINASE"/>
    <property type="match status" value="1"/>
</dbReference>
<sequence length="561" mass="61128">MDNLAHMAMLSVRRVPELLIEQATSGRADVLGHTAATLVGQPLSRLCAPELPGQCNALRQQIEALGPGESSRLLWPLMRRDGSTRPHELLLTGAAPGELMTVCLVDLGAIAFAQALSDGENELLQMVATGQPLKAVLNRLTALIEAQFDGMFCSVMLLDSDGRQMHPGAGPRMPQSYLQLLDGLSIGPGVGSCGTAMAEDRTVIVEDIETDPLWAPYKALVAPHGFKACWSEPIHAAHQGVIGSFAMYYREQRRPGPDELTALRVASNLAGIAIDQARREDERRRAAEWLEEQVQARTAELLQAQQELVSSRKLAALGQLLAGIAHELNTPLSNALLSADVMREHSRVVADKLANHLPLRRQEMTDWTTQTAHAAQLVEHNVRRALQLISRFRQLTEDGGRATHARFLLREVAEQAWASVQHRLGVRHVQFICDLPESLAMDGYRDVLRQVLEQLFENACLHAFGGSAGQVRIGTAPAPAHHLMLEVRDNGGGMPRADLERAFEPFFTTRFGQGGSGLGLFVVHSLVENLLHGAIRLESQPGKGTVARVELPTAEAVKMAA</sequence>
<proteinExistence type="predicted"/>